<dbReference type="EMBL" id="JAAMPC010000014">
    <property type="protein sequence ID" value="KAG2261478.1"/>
    <property type="molecule type" value="Genomic_DNA"/>
</dbReference>
<protein>
    <submittedName>
        <fullName evidence="1">Uncharacterized protein</fullName>
    </submittedName>
</protein>
<keyword evidence="2" id="KW-1185">Reference proteome</keyword>
<reference evidence="1 2" key="1">
    <citation type="submission" date="2020-02" db="EMBL/GenBank/DDBJ databases">
        <authorList>
            <person name="Ma Q."/>
            <person name="Huang Y."/>
            <person name="Song X."/>
            <person name="Pei D."/>
        </authorList>
    </citation>
    <scope>NUCLEOTIDE SEQUENCE [LARGE SCALE GENOMIC DNA]</scope>
    <source>
        <strain evidence="1">Sxm20200214</strain>
        <tissue evidence="1">Leaf</tissue>
    </source>
</reference>
<evidence type="ECO:0000313" key="2">
    <source>
        <dbReference type="Proteomes" id="UP000886595"/>
    </source>
</evidence>
<name>A0A8X7Q214_BRACI</name>
<comment type="caution">
    <text evidence="1">The sequence shown here is derived from an EMBL/GenBank/DDBJ whole genome shotgun (WGS) entry which is preliminary data.</text>
</comment>
<sequence length="109" mass="12693">MEDFRTFPFAGNLDPRAQEFVPAPLNPMSSRFHFPYTSLPPPLPPPPPSYGLSPSDPRMFTFFNIPPHPMMFPPAPHPPPPPPPRPWFNGFQLFNGYLRRRTRRRDHFL</sequence>
<accession>A0A8X7Q214</accession>
<evidence type="ECO:0000313" key="1">
    <source>
        <dbReference type="EMBL" id="KAG2261478.1"/>
    </source>
</evidence>
<dbReference type="Proteomes" id="UP000886595">
    <property type="component" value="Unassembled WGS sequence"/>
</dbReference>
<organism evidence="1 2">
    <name type="scientific">Brassica carinata</name>
    <name type="common">Ethiopian mustard</name>
    <name type="synonym">Abyssinian cabbage</name>
    <dbReference type="NCBI Taxonomy" id="52824"/>
    <lineage>
        <taxon>Eukaryota</taxon>
        <taxon>Viridiplantae</taxon>
        <taxon>Streptophyta</taxon>
        <taxon>Embryophyta</taxon>
        <taxon>Tracheophyta</taxon>
        <taxon>Spermatophyta</taxon>
        <taxon>Magnoliopsida</taxon>
        <taxon>eudicotyledons</taxon>
        <taxon>Gunneridae</taxon>
        <taxon>Pentapetalae</taxon>
        <taxon>rosids</taxon>
        <taxon>malvids</taxon>
        <taxon>Brassicales</taxon>
        <taxon>Brassicaceae</taxon>
        <taxon>Brassiceae</taxon>
        <taxon>Brassica</taxon>
    </lineage>
</organism>
<proteinExistence type="predicted"/>
<dbReference type="AlphaFoldDB" id="A0A8X7Q214"/>
<gene>
    <name evidence="1" type="ORF">Bca52824_068557</name>
</gene>